<dbReference type="InterPro" id="IPR021333">
    <property type="entry name" value="DUF2946"/>
</dbReference>
<comment type="caution">
    <text evidence="2">The sequence shown here is derived from an EMBL/GenBank/DDBJ whole genome shotgun (WGS) entry which is preliminary data.</text>
</comment>
<name>A0A6I4U309_9SPHN</name>
<dbReference type="EMBL" id="WTYR01000001">
    <property type="protein sequence ID" value="MXP10410.1"/>
    <property type="molecule type" value="Genomic_DNA"/>
</dbReference>
<keyword evidence="3" id="KW-1185">Reference proteome</keyword>
<keyword evidence="1" id="KW-0472">Membrane</keyword>
<feature type="transmembrane region" description="Helical" evidence="1">
    <location>
        <begin position="93"/>
        <end position="112"/>
    </location>
</feature>
<gene>
    <name evidence="2" type="ORF">GRI68_09500</name>
</gene>
<evidence type="ECO:0000313" key="3">
    <source>
        <dbReference type="Proteomes" id="UP000429229"/>
    </source>
</evidence>
<dbReference type="Proteomes" id="UP000429229">
    <property type="component" value="Unassembled WGS sequence"/>
</dbReference>
<keyword evidence="1" id="KW-1133">Transmembrane helix</keyword>
<protein>
    <recommendedName>
        <fullName evidence="4">DUF2946 domain-containing protein</fullName>
    </recommendedName>
</protein>
<dbReference type="OrthoDB" id="7428717at2"/>
<evidence type="ECO:0000313" key="2">
    <source>
        <dbReference type="EMBL" id="MXP10410.1"/>
    </source>
</evidence>
<dbReference type="Pfam" id="PF11162">
    <property type="entry name" value="DUF2946"/>
    <property type="match status" value="1"/>
</dbReference>
<evidence type="ECO:0000256" key="1">
    <source>
        <dbReference type="SAM" id="Phobius"/>
    </source>
</evidence>
<proteinExistence type="predicted"/>
<organism evidence="2 3">
    <name type="scientific">Alteriqipengyuania halimionae</name>
    <dbReference type="NCBI Taxonomy" id="1926630"/>
    <lineage>
        <taxon>Bacteria</taxon>
        <taxon>Pseudomonadati</taxon>
        <taxon>Pseudomonadota</taxon>
        <taxon>Alphaproteobacteria</taxon>
        <taxon>Sphingomonadales</taxon>
        <taxon>Erythrobacteraceae</taxon>
        <taxon>Alteriqipengyuania</taxon>
    </lineage>
</organism>
<accession>A0A6I4U309</accession>
<dbReference type="AlphaFoldDB" id="A0A6I4U309"/>
<reference evidence="2 3" key="1">
    <citation type="submission" date="2019-12" db="EMBL/GenBank/DDBJ databases">
        <title>Genomic-based taxomic classification of the family Erythrobacteraceae.</title>
        <authorList>
            <person name="Xu L."/>
        </authorList>
    </citation>
    <scope>NUCLEOTIDE SEQUENCE [LARGE SCALE GENOMIC DNA]</scope>
    <source>
        <strain evidence="2 3">LMG 29519</strain>
    </source>
</reference>
<evidence type="ECO:0008006" key="4">
    <source>
        <dbReference type="Google" id="ProtNLM"/>
    </source>
</evidence>
<keyword evidence="1" id="KW-0812">Transmembrane</keyword>
<dbReference type="RefSeq" id="WP_160617018.1">
    <property type="nucleotide sequence ID" value="NZ_WTYR01000001.1"/>
</dbReference>
<sequence length="136" mass="14352">MQSLRASIRERRHFALALLVLAFFIKATIPAGFMVAPSPDRVLTVTICSDATGGLKQVRIVIPGKDTGSEQSHGAKKGEHCAFSSLAKVVDSGADAVLLALAVAFILVLGFAPGRRLPVRPNPYLRPPLRGPPSAA</sequence>